<organism evidence="3 4">
    <name type="scientific">Chloropicon primus</name>
    <dbReference type="NCBI Taxonomy" id="1764295"/>
    <lineage>
        <taxon>Eukaryota</taxon>
        <taxon>Viridiplantae</taxon>
        <taxon>Chlorophyta</taxon>
        <taxon>Chloropicophyceae</taxon>
        <taxon>Chloropicales</taxon>
        <taxon>Chloropicaceae</taxon>
        <taxon>Chloropicon</taxon>
    </lineage>
</organism>
<sequence>MMRDNARPTKTPKRKSRLRDIVHRVLQDAGRSLRPKEILRRIQAKKLFVFKKRDGSVSTDDEAMRATVSGACRHSPCIVRTAYGIYAVAKESLNGSNAQDVKAPSPLRDAIYRVLQDAGGSLRTQDIFARIKAKKLHVFRRRDGSVSTDIKKMRASVTVTCSKCPRVVRIERGLYAISKEYLNGSTADKLSEEDSNDNSNSSIES</sequence>
<dbReference type="PROSITE" id="PS51913">
    <property type="entry name" value="HTH_HARE"/>
    <property type="match status" value="1"/>
</dbReference>
<dbReference type="EMBL" id="CP031042">
    <property type="protein sequence ID" value="QDZ22939.1"/>
    <property type="molecule type" value="Genomic_DNA"/>
</dbReference>
<evidence type="ECO:0000259" key="2">
    <source>
        <dbReference type="PROSITE" id="PS51913"/>
    </source>
</evidence>
<gene>
    <name evidence="3" type="ORF">A3770_09p54570</name>
</gene>
<dbReference type="InterPro" id="IPR007759">
    <property type="entry name" value="Asxl_HARE-HTH"/>
</dbReference>
<evidence type="ECO:0000313" key="3">
    <source>
        <dbReference type="EMBL" id="QDZ22939.1"/>
    </source>
</evidence>
<keyword evidence="1" id="KW-0804">Transcription</keyword>
<keyword evidence="4" id="KW-1185">Reference proteome</keyword>
<proteinExistence type="predicted"/>
<dbReference type="AlphaFoldDB" id="A0A5B8MQW5"/>
<feature type="domain" description="HTH HARE-type" evidence="2">
    <location>
        <begin position="105"/>
        <end position="180"/>
    </location>
</feature>
<dbReference type="Proteomes" id="UP000316726">
    <property type="component" value="Chromosome 9"/>
</dbReference>
<protein>
    <recommendedName>
        <fullName evidence="2">HTH HARE-type domain-containing protein</fullName>
    </recommendedName>
</protein>
<accession>A0A5B8MQW5</accession>
<evidence type="ECO:0000256" key="1">
    <source>
        <dbReference type="ARBA" id="ARBA00023163"/>
    </source>
</evidence>
<dbReference type="GO" id="GO:0006355">
    <property type="term" value="P:regulation of DNA-templated transcription"/>
    <property type="evidence" value="ECO:0007669"/>
    <property type="project" value="InterPro"/>
</dbReference>
<reference evidence="3 4" key="1">
    <citation type="submission" date="2018-07" db="EMBL/GenBank/DDBJ databases">
        <title>The complete nuclear genome of the prasinophyte Chloropicon primus (CCMP1205).</title>
        <authorList>
            <person name="Pombert J.-F."/>
            <person name="Otis C."/>
            <person name="Turmel M."/>
            <person name="Lemieux C."/>
        </authorList>
    </citation>
    <scope>NUCLEOTIDE SEQUENCE [LARGE SCALE GENOMIC DNA]</scope>
    <source>
        <strain evidence="3 4">CCMP1205</strain>
    </source>
</reference>
<evidence type="ECO:0000313" key="4">
    <source>
        <dbReference type="Proteomes" id="UP000316726"/>
    </source>
</evidence>
<name>A0A5B8MQW5_9CHLO</name>